<organism evidence="2 3">
    <name type="scientific">Hymenobacter defluvii</name>
    <dbReference type="NCBI Taxonomy" id="2054411"/>
    <lineage>
        <taxon>Bacteria</taxon>
        <taxon>Pseudomonadati</taxon>
        <taxon>Bacteroidota</taxon>
        <taxon>Cytophagia</taxon>
        <taxon>Cytophagales</taxon>
        <taxon>Hymenobacteraceae</taxon>
        <taxon>Hymenobacter</taxon>
    </lineage>
</organism>
<feature type="transmembrane region" description="Helical" evidence="1">
    <location>
        <begin position="33"/>
        <end position="52"/>
    </location>
</feature>
<dbReference type="InterPro" id="IPR021257">
    <property type="entry name" value="DUF2809"/>
</dbReference>
<keyword evidence="1" id="KW-0472">Membrane</keyword>
<sequence length="131" mass="14619">MKAARRWPIYLLILFFTLVLGLSSRVFSSSLPTWIAAYAGDTLWALLVFWLVGLLRPNWPSERVAAVALGFAFGIEISQLYQAPWLNAVRATTLGSLVLGHSFLWSDLVCYSVGILVGYLLERRELLSAKS</sequence>
<name>A0ABS3TFD2_9BACT</name>
<feature type="transmembrane region" description="Helical" evidence="1">
    <location>
        <begin position="103"/>
        <end position="121"/>
    </location>
</feature>
<evidence type="ECO:0000256" key="1">
    <source>
        <dbReference type="SAM" id="Phobius"/>
    </source>
</evidence>
<gene>
    <name evidence="2" type="ORF">J4D97_14610</name>
</gene>
<evidence type="ECO:0000313" key="3">
    <source>
        <dbReference type="Proteomes" id="UP000670527"/>
    </source>
</evidence>
<dbReference type="Pfam" id="PF10990">
    <property type="entry name" value="DUF2809"/>
    <property type="match status" value="1"/>
</dbReference>
<dbReference type="EMBL" id="JAGETX010000008">
    <property type="protein sequence ID" value="MBO3271888.1"/>
    <property type="molecule type" value="Genomic_DNA"/>
</dbReference>
<keyword evidence="1" id="KW-1133">Transmembrane helix</keyword>
<keyword evidence="3" id="KW-1185">Reference proteome</keyword>
<accession>A0ABS3TFD2</accession>
<evidence type="ECO:0000313" key="2">
    <source>
        <dbReference type="EMBL" id="MBO3271888.1"/>
    </source>
</evidence>
<dbReference type="Proteomes" id="UP000670527">
    <property type="component" value="Unassembled WGS sequence"/>
</dbReference>
<proteinExistence type="predicted"/>
<protein>
    <submittedName>
        <fullName evidence="2">DUF2809 domain-containing protein</fullName>
    </submittedName>
</protein>
<keyword evidence="1" id="KW-0812">Transmembrane</keyword>
<comment type="caution">
    <text evidence="2">The sequence shown here is derived from an EMBL/GenBank/DDBJ whole genome shotgun (WGS) entry which is preliminary data.</text>
</comment>
<feature type="transmembrane region" description="Helical" evidence="1">
    <location>
        <begin position="64"/>
        <end position="83"/>
    </location>
</feature>
<reference evidence="2 3" key="1">
    <citation type="submission" date="2021-03" db="EMBL/GenBank/DDBJ databases">
        <authorList>
            <person name="Kim M.K."/>
        </authorList>
    </citation>
    <scope>NUCLEOTIDE SEQUENCE [LARGE SCALE GENOMIC DNA]</scope>
    <source>
        <strain evidence="2 3">BT507</strain>
    </source>
</reference>
<feature type="transmembrane region" description="Helical" evidence="1">
    <location>
        <begin position="7"/>
        <end position="27"/>
    </location>
</feature>